<comment type="caution">
    <text evidence="2">The sequence shown here is derived from an EMBL/GenBank/DDBJ whole genome shotgun (WGS) entry which is preliminary data.</text>
</comment>
<accession>A0ABR2S6H5</accession>
<dbReference type="EMBL" id="JBBPBN010000016">
    <property type="protein sequence ID" value="KAK9020542.1"/>
    <property type="molecule type" value="Genomic_DNA"/>
</dbReference>
<evidence type="ECO:0000256" key="1">
    <source>
        <dbReference type="SAM" id="Phobius"/>
    </source>
</evidence>
<keyword evidence="3" id="KW-1185">Reference proteome</keyword>
<sequence length="280" mass="32130">MDALWPPSPKSLHLPYSLFSSQIHLKSCSYVVSVVWISLIEGCQRFSKGFGLKSYNGRRLVTEEWRFETSFHGYGEGFSSLLAAVQIGKRHEMSPRPSVGLIHLTLQPWLGRSVGCETWIRYGLFLVGIQKSLSCEDNGWRIYQNFHTGKSLILNSDTMLWTMSFRWIYAVFGGFVNFWIMIIHYGVGLVHYFGVYLVSHKVVRNLEEDLKTCFIVIEIGEEGRGVKMRLDFGVFTIRYGAQTLFNDDELRAKETTPESCTEIQEIAKADDHVEDHPRKA</sequence>
<organism evidence="2 3">
    <name type="scientific">Hibiscus sabdariffa</name>
    <name type="common">roselle</name>
    <dbReference type="NCBI Taxonomy" id="183260"/>
    <lineage>
        <taxon>Eukaryota</taxon>
        <taxon>Viridiplantae</taxon>
        <taxon>Streptophyta</taxon>
        <taxon>Embryophyta</taxon>
        <taxon>Tracheophyta</taxon>
        <taxon>Spermatophyta</taxon>
        <taxon>Magnoliopsida</taxon>
        <taxon>eudicotyledons</taxon>
        <taxon>Gunneridae</taxon>
        <taxon>Pentapetalae</taxon>
        <taxon>rosids</taxon>
        <taxon>malvids</taxon>
        <taxon>Malvales</taxon>
        <taxon>Malvaceae</taxon>
        <taxon>Malvoideae</taxon>
        <taxon>Hibiscus</taxon>
    </lineage>
</organism>
<protein>
    <submittedName>
        <fullName evidence="2">Uncharacterized protein</fullName>
    </submittedName>
</protein>
<keyword evidence="1" id="KW-0812">Transmembrane</keyword>
<name>A0ABR2S6H5_9ROSI</name>
<reference evidence="2 3" key="1">
    <citation type="journal article" date="2024" name="G3 (Bethesda)">
        <title>Genome assembly of Hibiscus sabdariffa L. provides insights into metabolisms of medicinal natural products.</title>
        <authorList>
            <person name="Kim T."/>
        </authorList>
    </citation>
    <scope>NUCLEOTIDE SEQUENCE [LARGE SCALE GENOMIC DNA]</scope>
    <source>
        <strain evidence="2">TK-2024</strain>
        <tissue evidence="2">Old leaves</tissue>
    </source>
</reference>
<keyword evidence="1" id="KW-0472">Membrane</keyword>
<evidence type="ECO:0000313" key="2">
    <source>
        <dbReference type="EMBL" id="KAK9020542.1"/>
    </source>
</evidence>
<evidence type="ECO:0000313" key="3">
    <source>
        <dbReference type="Proteomes" id="UP001396334"/>
    </source>
</evidence>
<proteinExistence type="predicted"/>
<feature type="transmembrane region" description="Helical" evidence="1">
    <location>
        <begin position="167"/>
        <end position="194"/>
    </location>
</feature>
<keyword evidence="1" id="KW-1133">Transmembrane helix</keyword>
<dbReference type="Proteomes" id="UP001396334">
    <property type="component" value="Unassembled WGS sequence"/>
</dbReference>
<gene>
    <name evidence="2" type="ORF">V6N11_010562</name>
</gene>